<dbReference type="InterPro" id="IPR036061">
    <property type="entry name" value="CheW-like_dom_sf"/>
</dbReference>
<dbReference type="GO" id="GO:0006935">
    <property type="term" value="P:chemotaxis"/>
    <property type="evidence" value="ECO:0007669"/>
    <property type="project" value="InterPro"/>
</dbReference>
<dbReference type="SUPFAM" id="SSF50341">
    <property type="entry name" value="CheW-like"/>
    <property type="match status" value="1"/>
</dbReference>
<protein>
    <recommendedName>
        <fullName evidence="1">CheW-like domain-containing protein</fullName>
    </recommendedName>
</protein>
<dbReference type="RefSeq" id="WP_149402204.1">
    <property type="nucleotide sequence ID" value="NZ_BIXY01000039.1"/>
</dbReference>
<dbReference type="PROSITE" id="PS50851">
    <property type="entry name" value="CHEW"/>
    <property type="match status" value="1"/>
</dbReference>
<dbReference type="SMART" id="SM00260">
    <property type="entry name" value="CheW"/>
    <property type="match status" value="1"/>
</dbReference>
<reference evidence="2 3" key="1">
    <citation type="submission" date="2019-01" db="EMBL/GenBank/DDBJ databases">
        <title>Draft genome sequence of Dictyobacter sp. Uno17.</title>
        <authorList>
            <person name="Wang C.M."/>
            <person name="Zheng Y."/>
            <person name="Sakai Y."/>
            <person name="Abe K."/>
            <person name="Yokota A."/>
            <person name="Yabe S."/>
        </authorList>
    </citation>
    <scope>NUCLEOTIDE SEQUENCE [LARGE SCALE GENOMIC DNA]</scope>
    <source>
        <strain evidence="2 3">Uno17</strain>
    </source>
</reference>
<organism evidence="2 3">
    <name type="scientific">Dictyobacter arantiisoli</name>
    <dbReference type="NCBI Taxonomy" id="2014874"/>
    <lineage>
        <taxon>Bacteria</taxon>
        <taxon>Bacillati</taxon>
        <taxon>Chloroflexota</taxon>
        <taxon>Ktedonobacteria</taxon>
        <taxon>Ktedonobacterales</taxon>
        <taxon>Dictyobacteraceae</taxon>
        <taxon>Dictyobacter</taxon>
    </lineage>
</organism>
<dbReference type="EMBL" id="BIXY01000039">
    <property type="protein sequence ID" value="GCF09258.1"/>
    <property type="molecule type" value="Genomic_DNA"/>
</dbReference>
<dbReference type="AlphaFoldDB" id="A0A5A5TDA7"/>
<feature type="domain" description="CheW-like" evidence="1">
    <location>
        <begin position="46"/>
        <end position="189"/>
    </location>
</feature>
<name>A0A5A5TDA7_9CHLR</name>
<dbReference type="Gene3D" id="2.30.30.40">
    <property type="entry name" value="SH3 Domains"/>
    <property type="match status" value="1"/>
</dbReference>
<gene>
    <name evidence="2" type="ORF">KDI_28220</name>
</gene>
<sequence>MSQHPLLSAAVLNGTHVQFLEQLSDTEFWQYAEQLAKTPSMPAAQVDEYLECACVEGRVILPLASICEVLAAPRHYVQLPASPTWMLGVTTWKGEAVAVIDLGALLTQQPAQDHVDQVLLITHCENTTLAFTVTLSRTYPTIPVEYIQPFIPPEASSTNGLSEAIQGIYAGALVLNMASITTLIIHQLQFTAYE</sequence>
<keyword evidence="3" id="KW-1185">Reference proteome</keyword>
<evidence type="ECO:0000313" key="3">
    <source>
        <dbReference type="Proteomes" id="UP000322530"/>
    </source>
</evidence>
<dbReference type="InterPro" id="IPR002545">
    <property type="entry name" value="CheW-lke_dom"/>
</dbReference>
<dbReference type="OrthoDB" id="9794382at2"/>
<dbReference type="Pfam" id="PF01584">
    <property type="entry name" value="CheW"/>
    <property type="match status" value="1"/>
</dbReference>
<evidence type="ECO:0000259" key="1">
    <source>
        <dbReference type="PROSITE" id="PS50851"/>
    </source>
</evidence>
<dbReference type="Gene3D" id="2.40.50.180">
    <property type="entry name" value="CheA-289, Domain 4"/>
    <property type="match status" value="1"/>
</dbReference>
<comment type="caution">
    <text evidence="2">The sequence shown here is derived from an EMBL/GenBank/DDBJ whole genome shotgun (WGS) entry which is preliminary data.</text>
</comment>
<accession>A0A5A5TDA7</accession>
<dbReference type="Proteomes" id="UP000322530">
    <property type="component" value="Unassembled WGS sequence"/>
</dbReference>
<dbReference type="GO" id="GO:0007165">
    <property type="term" value="P:signal transduction"/>
    <property type="evidence" value="ECO:0007669"/>
    <property type="project" value="InterPro"/>
</dbReference>
<proteinExistence type="predicted"/>
<evidence type="ECO:0000313" key="2">
    <source>
        <dbReference type="EMBL" id="GCF09258.1"/>
    </source>
</evidence>